<dbReference type="GO" id="GO:0016020">
    <property type="term" value="C:membrane"/>
    <property type="evidence" value="ECO:0007669"/>
    <property type="project" value="GOC"/>
</dbReference>
<evidence type="ECO:0000256" key="1">
    <source>
        <dbReference type="ARBA" id="ARBA00022723"/>
    </source>
</evidence>
<feature type="transmembrane region" description="Helical" evidence="3">
    <location>
        <begin position="6"/>
        <end position="26"/>
    </location>
</feature>
<gene>
    <name evidence="5" type="primary">cpdA</name>
    <name evidence="5" type="ORF">CRYO30217_03313</name>
</gene>
<dbReference type="Gene3D" id="3.60.21.10">
    <property type="match status" value="1"/>
</dbReference>
<feature type="transmembrane region" description="Helical" evidence="3">
    <location>
        <begin position="38"/>
        <end position="58"/>
    </location>
</feature>
<feature type="transmembrane region" description="Helical" evidence="3">
    <location>
        <begin position="127"/>
        <end position="147"/>
    </location>
</feature>
<feature type="domain" description="Calcineurin-like phosphoesterase" evidence="4">
    <location>
        <begin position="174"/>
        <end position="353"/>
    </location>
</feature>
<dbReference type="InterPro" id="IPR004843">
    <property type="entry name" value="Calcineurin-like_PHP"/>
</dbReference>
<evidence type="ECO:0000313" key="5">
    <source>
        <dbReference type="EMBL" id="CAG5086868.1"/>
    </source>
</evidence>
<dbReference type="GO" id="GO:0004115">
    <property type="term" value="F:3',5'-cyclic-AMP phosphodiesterase activity"/>
    <property type="evidence" value="ECO:0007669"/>
    <property type="project" value="UniProtKB-EC"/>
</dbReference>
<keyword evidence="1" id="KW-0479">Metal-binding</keyword>
<dbReference type="PANTHER" id="PTHR31302">
    <property type="entry name" value="TRANSMEMBRANE PROTEIN WITH METALLOPHOSPHOESTERASE DOMAIN-RELATED"/>
    <property type="match status" value="1"/>
</dbReference>
<keyword evidence="6" id="KW-1185">Reference proteome</keyword>
<keyword evidence="2 5" id="KW-0378">Hydrolase</keyword>
<dbReference type="PANTHER" id="PTHR31302:SF31">
    <property type="entry name" value="PHOSPHODIESTERASE YAEI"/>
    <property type="match status" value="1"/>
</dbReference>
<organism evidence="5 6">
    <name type="scientific">Parvicella tangerina</name>
    <dbReference type="NCBI Taxonomy" id="2829795"/>
    <lineage>
        <taxon>Bacteria</taxon>
        <taxon>Pseudomonadati</taxon>
        <taxon>Bacteroidota</taxon>
        <taxon>Flavobacteriia</taxon>
        <taxon>Flavobacteriales</taxon>
        <taxon>Parvicellaceae</taxon>
        <taxon>Parvicella</taxon>
    </lineage>
</organism>
<protein>
    <submittedName>
        <fullName evidence="5">3',5'-cyclic adenosine monophosphate phosphodiesterase CpdA</fullName>
        <ecNumber evidence="5">3.1.4.53</ecNumber>
    </submittedName>
</protein>
<proteinExistence type="predicted"/>
<evidence type="ECO:0000313" key="6">
    <source>
        <dbReference type="Proteomes" id="UP000683507"/>
    </source>
</evidence>
<evidence type="ECO:0000256" key="3">
    <source>
        <dbReference type="SAM" id="Phobius"/>
    </source>
</evidence>
<sequence length="416" mass="47538">MVIFSIVLFIYLLAELYIFFNLKLVVRQSRWSSIYWSIYALSFIFVVVSISSMMLSFNTNETAFTHRTPLANFLLGLTFTIIFTKIILASLFILIDLSRAVTWVIDQIVQLFDKNSTKITLEGRRSFLIKSGLALAAIPFASFLYGITFGKYNYKVKRITLKSSNLNPAFDGYKIVQISDIHAGSFDSQESVLRGVKLINEQDPDLVVFTGDLVNDRAEEIDNYIDVFKNITSKDGVLSITGNHDYGDYYQWDSEQAKKDNFERLIQKHEDLGFDLLMNESRKITRGNEHINIVGIENWGLPPFPQKGDLNKALDGVDDSFTVLLSHDPSHWDEQTLKHPKHIDLTLSGHTHGMQFGVEIPGIKWSPVKYRYPRWAGLYEEQKQHLYVNRGFGFLGLPGRVGIWPEITVIELTSEA</sequence>
<dbReference type="Pfam" id="PF00149">
    <property type="entry name" value="Metallophos"/>
    <property type="match status" value="1"/>
</dbReference>
<dbReference type="GO" id="GO:0009245">
    <property type="term" value="P:lipid A biosynthetic process"/>
    <property type="evidence" value="ECO:0007669"/>
    <property type="project" value="TreeGrafter"/>
</dbReference>
<reference evidence="5" key="1">
    <citation type="submission" date="2021-04" db="EMBL/GenBank/DDBJ databases">
        <authorList>
            <person name="Rodrigo-Torres L."/>
            <person name="Arahal R. D."/>
            <person name="Lucena T."/>
        </authorList>
    </citation>
    <scope>NUCLEOTIDE SEQUENCE</scope>
    <source>
        <strain evidence="5">AS29M-1</strain>
    </source>
</reference>
<dbReference type="Proteomes" id="UP000683507">
    <property type="component" value="Chromosome"/>
</dbReference>
<dbReference type="AlphaFoldDB" id="A0A916JQT2"/>
<keyword evidence="3" id="KW-1133">Transmembrane helix</keyword>
<dbReference type="GO" id="GO:0046872">
    <property type="term" value="F:metal ion binding"/>
    <property type="evidence" value="ECO:0007669"/>
    <property type="project" value="UniProtKB-KW"/>
</dbReference>
<dbReference type="InterPro" id="IPR051158">
    <property type="entry name" value="Metallophosphoesterase_sf"/>
</dbReference>
<dbReference type="RefSeq" id="WP_258543498.1">
    <property type="nucleotide sequence ID" value="NZ_OU015584.1"/>
</dbReference>
<evidence type="ECO:0000259" key="4">
    <source>
        <dbReference type="Pfam" id="PF00149"/>
    </source>
</evidence>
<evidence type="ECO:0000256" key="2">
    <source>
        <dbReference type="ARBA" id="ARBA00022801"/>
    </source>
</evidence>
<dbReference type="EMBL" id="OU015584">
    <property type="protein sequence ID" value="CAG5086868.1"/>
    <property type="molecule type" value="Genomic_DNA"/>
</dbReference>
<feature type="transmembrane region" description="Helical" evidence="3">
    <location>
        <begin position="70"/>
        <end position="95"/>
    </location>
</feature>
<keyword evidence="3" id="KW-0472">Membrane</keyword>
<dbReference type="InterPro" id="IPR029052">
    <property type="entry name" value="Metallo-depent_PP-like"/>
</dbReference>
<accession>A0A916JQT2</accession>
<dbReference type="SUPFAM" id="SSF56300">
    <property type="entry name" value="Metallo-dependent phosphatases"/>
    <property type="match status" value="1"/>
</dbReference>
<dbReference type="GO" id="GO:0008758">
    <property type="term" value="F:UDP-2,3-diacylglucosamine hydrolase activity"/>
    <property type="evidence" value="ECO:0007669"/>
    <property type="project" value="TreeGrafter"/>
</dbReference>
<dbReference type="KEGG" id="ptan:CRYO30217_03313"/>
<name>A0A916JQT2_9FLAO</name>
<dbReference type="CDD" id="cd07385">
    <property type="entry name" value="MPP_YkuE_C"/>
    <property type="match status" value="1"/>
</dbReference>
<keyword evidence="3" id="KW-0812">Transmembrane</keyword>
<dbReference type="EC" id="3.1.4.53" evidence="5"/>